<dbReference type="KEGG" id="pur:AOC03_04420"/>
<sequence length="119" mass="12751">MSTSSATNATTLSDSAPTAKALQQALQVLQPEHMTLINESISHAGYFEGKESHFKLTIVSNDFTGKRLVARHQLVYDLVADLLTSKGGNVHALAIHAYTPDEWQGQSPDSPNCAGQNAS</sequence>
<comment type="similarity">
    <text evidence="1 2">Belongs to the BolA/IbaG family.</text>
</comment>
<dbReference type="PANTHER" id="PTHR46229:SF2">
    <property type="entry name" value="BOLA-LIKE PROTEIN 1"/>
    <property type="match status" value="1"/>
</dbReference>
<dbReference type="STRING" id="45610.AOC03_04420"/>
<dbReference type="AlphaFoldDB" id="A0A0M4T1T6"/>
<dbReference type="GO" id="GO:0005829">
    <property type="term" value="C:cytosol"/>
    <property type="evidence" value="ECO:0007669"/>
    <property type="project" value="TreeGrafter"/>
</dbReference>
<accession>A0A0M4T1T6</accession>
<evidence type="ECO:0000256" key="1">
    <source>
        <dbReference type="ARBA" id="ARBA00005578"/>
    </source>
</evidence>
<dbReference type="RefSeq" id="WP_062533776.1">
    <property type="nucleotide sequence ID" value="NZ_CP012678.1"/>
</dbReference>
<evidence type="ECO:0000313" key="4">
    <source>
        <dbReference type="EMBL" id="ALF59390.1"/>
    </source>
</evidence>
<dbReference type="PANTHER" id="PTHR46229">
    <property type="entry name" value="BOLA TRANSCRIPTION REGULATOR"/>
    <property type="match status" value="1"/>
</dbReference>
<dbReference type="Proteomes" id="UP000059847">
    <property type="component" value="Chromosome"/>
</dbReference>
<feature type="region of interest" description="Disordered" evidence="3">
    <location>
        <begin position="99"/>
        <end position="119"/>
    </location>
</feature>
<dbReference type="Pfam" id="PF01722">
    <property type="entry name" value="BolA"/>
    <property type="match status" value="1"/>
</dbReference>
<dbReference type="InterPro" id="IPR036065">
    <property type="entry name" value="BolA-like_sf"/>
</dbReference>
<name>A0A0M4T1T6_9GAMM</name>
<dbReference type="SUPFAM" id="SSF82657">
    <property type="entry name" value="BolA-like"/>
    <property type="match status" value="1"/>
</dbReference>
<feature type="compositionally biased region" description="Polar residues" evidence="3">
    <location>
        <begin position="104"/>
        <end position="119"/>
    </location>
</feature>
<dbReference type="EMBL" id="CP012678">
    <property type="protein sequence ID" value="ALF59390.1"/>
    <property type="molecule type" value="Genomic_DNA"/>
</dbReference>
<dbReference type="PIRSF" id="PIRSF003113">
    <property type="entry name" value="BolA"/>
    <property type="match status" value="1"/>
</dbReference>
<dbReference type="GO" id="GO:0006351">
    <property type="term" value="P:DNA-templated transcription"/>
    <property type="evidence" value="ECO:0007669"/>
    <property type="project" value="TreeGrafter"/>
</dbReference>
<dbReference type="Gene3D" id="3.10.20.90">
    <property type="entry name" value="Phosphatidylinositol 3-kinase Catalytic Subunit, Chain A, domain 1"/>
    <property type="match status" value="1"/>
</dbReference>
<proteinExistence type="inferred from homology"/>
<protein>
    <submittedName>
        <fullName evidence="4">BolA family transcriptional regulator</fullName>
    </submittedName>
</protein>
<keyword evidence="5" id="KW-1185">Reference proteome</keyword>
<evidence type="ECO:0000313" key="5">
    <source>
        <dbReference type="Proteomes" id="UP000059847"/>
    </source>
</evidence>
<evidence type="ECO:0000256" key="2">
    <source>
        <dbReference type="RuleBase" id="RU003860"/>
    </source>
</evidence>
<dbReference type="InterPro" id="IPR002634">
    <property type="entry name" value="BolA"/>
</dbReference>
<dbReference type="InterPro" id="IPR050961">
    <property type="entry name" value="BolA/IbaG_stress_morph_reg"/>
</dbReference>
<reference evidence="4 5" key="1">
    <citation type="submission" date="2015-09" db="EMBL/GenBank/DDBJ databases">
        <title>Complete genome of Psychrobacter urativorans R10.10B.</title>
        <authorList>
            <person name="See-Too W.S."/>
            <person name="Chan K.G."/>
        </authorList>
    </citation>
    <scope>NUCLEOTIDE SEQUENCE [LARGE SCALE GENOMIC DNA]</scope>
    <source>
        <strain evidence="4 5">R10.10B</strain>
    </source>
</reference>
<dbReference type="OrthoDB" id="9801469at2"/>
<organism evidence="4 5">
    <name type="scientific">Psychrobacter urativorans</name>
    <dbReference type="NCBI Taxonomy" id="45610"/>
    <lineage>
        <taxon>Bacteria</taxon>
        <taxon>Pseudomonadati</taxon>
        <taxon>Pseudomonadota</taxon>
        <taxon>Gammaproteobacteria</taxon>
        <taxon>Moraxellales</taxon>
        <taxon>Moraxellaceae</taxon>
        <taxon>Psychrobacter</taxon>
    </lineage>
</organism>
<evidence type="ECO:0000256" key="3">
    <source>
        <dbReference type="SAM" id="MobiDB-lite"/>
    </source>
</evidence>
<gene>
    <name evidence="4" type="ORF">AOC03_04420</name>
</gene>